<evidence type="ECO:0000313" key="1">
    <source>
        <dbReference type="EMBL" id="KKL51664.1"/>
    </source>
</evidence>
<dbReference type="AlphaFoldDB" id="A0A0F9CR69"/>
<organism evidence="1">
    <name type="scientific">marine sediment metagenome</name>
    <dbReference type="NCBI Taxonomy" id="412755"/>
    <lineage>
        <taxon>unclassified sequences</taxon>
        <taxon>metagenomes</taxon>
        <taxon>ecological metagenomes</taxon>
    </lineage>
</organism>
<protein>
    <submittedName>
        <fullName evidence="1">Uncharacterized protein</fullName>
    </submittedName>
</protein>
<sequence>RNPDLLEKLEGDLIYSNGLWFKVGIDQNGAVKFTPTKPSKKD</sequence>
<accession>A0A0F9CR69</accession>
<feature type="non-terminal residue" evidence="1">
    <location>
        <position position="1"/>
    </location>
</feature>
<comment type="caution">
    <text evidence="1">The sequence shown here is derived from an EMBL/GenBank/DDBJ whole genome shotgun (WGS) entry which is preliminary data.</text>
</comment>
<reference evidence="1" key="1">
    <citation type="journal article" date="2015" name="Nature">
        <title>Complex archaea that bridge the gap between prokaryotes and eukaryotes.</title>
        <authorList>
            <person name="Spang A."/>
            <person name="Saw J.H."/>
            <person name="Jorgensen S.L."/>
            <person name="Zaremba-Niedzwiedzka K."/>
            <person name="Martijn J."/>
            <person name="Lind A.E."/>
            <person name="van Eijk R."/>
            <person name="Schleper C."/>
            <person name="Guy L."/>
            <person name="Ettema T.J."/>
        </authorList>
    </citation>
    <scope>NUCLEOTIDE SEQUENCE</scope>
</reference>
<dbReference type="EMBL" id="LAZR01032166">
    <property type="protein sequence ID" value="KKL51664.1"/>
    <property type="molecule type" value="Genomic_DNA"/>
</dbReference>
<proteinExistence type="predicted"/>
<gene>
    <name evidence="1" type="ORF">LCGC14_2293240</name>
</gene>
<name>A0A0F9CR69_9ZZZZ</name>